<dbReference type="InterPro" id="IPR001001">
    <property type="entry name" value="DNA_polIII_beta"/>
</dbReference>
<evidence type="ECO:0000256" key="6">
    <source>
        <dbReference type="ARBA" id="ARBA00022705"/>
    </source>
</evidence>
<dbReference type="AlphaFoldDB" id="A0A1F8BJ12"/>
<evidence type="ECO:0000256" key="1">
    <source>
        <dbReference type="ARBA" id="ARBA00004496"/>
    </source>
</evidence>
<evidence type="ECO:0000256" key="9">
    <source>
        <dbReference type="PIRNR" id="PIRNR000804"/>
    </source>
</evidence>
<dbReference type="GO" id="GO:0009360">
    <property type="term" value="C:DNA polymerase III complex"/>
    <property type="evidence" value="ECO:0007669"/>
    <property type="project" value="InterPro"/>
</dbReference>
<keyword evidence="5 9" id="KW-0548">Nucleotidyltransferase</keyword>
<evidence type="ECO:0000259" key="10">
    <source>
        <dbReference type="Pfam" id="PF00712"/>
    </source>
</evidence>
<dbReference type="GO" id="GO:0005737">
    <property type="term" value="C:cytoplasm"/>
    <property type="evidence" value="ECO:0007669"/>
    <property type="project" value="UniProtKB-SubCell"/>
</dbReference>
<dbReference type="Proteomes" id="UP000176725">
    <property type="component" value="Unassembled WGS sequence"/>
</dbReference>
<dbReference type="STRING" id="1802521.A2893_00425"/>
<evidence type="ECO:0000259" key="12">
    <source>
        <dbReference type="Pfam" id="PF02768"/>
    </source>
</evidence>
<comment type="subcellular location">
    <subcellularLocation>
        <location evidence="1 9">Cytoplasm</location>
    </subcellularLocation>
</comment>
<dbReference type="SMART" id="SM00480">
    <property type="entry name" value="POL3Bc"/>
    <property type="match status" value="1"/>
</dbReference>
<evidence type="ECO:0000313" key="14">
    <source>
        <dbReference type="Proteomes" id="UP000176725"/>
    </source>
</evidence>
<gene>
    <name evidence="13" type="ORF">A2893_00425</name>
</gene>
<dbReference type="PANTHER" id="PTHR30478">
    <property type="entry name" value="DNA POLYMERASE III SUBUNIT BETA"/>
    <property type="match status" value="1"/>
</dbReference>
<evidence type="ECO:0000256" key="7">
    <source>
        <dbReference type="ARBA" id="ARBA00022932"/>
    </source>
</evidence>
<dbReference type="Gene3D" id="3.10.150.10">
    <property type="entry name" value="DNA Polymerase III, subunit A, domain 2"/>
    <property type="match status" value="1"/>
</dbReference>
<name>A0A1F8BJ12_9BACT</name>
<comment type="subunit">
    <text evidence="9">Forms a ring-shaped head-to-tail homodimer around DNA.</text>
</comment>
<comment type="function">
    <text evidence="9">Confers DNA tethering and processivity to DNA polymerases and other proteins. Acts as a clamp, forming a ring around DNA (a reaction catalyzed by the clamp-loading complex) which diffuses in an ATP-independent manner freely and bidirectionally along dsDNA. Initially characterized for its ability to contact the catalytic subunit of DNA polymerase III (Pol III), a complex, multichain enzyme responsible for most of the replicative synthesis in bacteria; Pol III exhibits 3'-5' exonuclease proofreading activity. The beta chain is required for initiation of replication as well as for processivity of DNA replication.</text>
</comment>
<keyword evidence="7 9" id="KW-0239">DNA-directed DNA polymerase</keyword>
<keyword evidence="8" id="KW-0238">DNA-binding</keyword>
<dbReference type="CDD" id="cd00140">
    <property type="entry name" value="beta_clamp"/>
    <property type="match status" value="1"/>
</dbReference>
<reference evidence="13 14" key="1">
    <citation type="journal article" date="2016" name="Nat. Commun.">
        <title>Thousands of microbial genomes shed light on interconnected biogeochemical processes in an aquifer system.</title>
        <authorList>
            <person name="Anantharaman K."/>
            <person name="Brown C.T."/>
            <person name="Hug L.A."/>
            <person name="Sharon I."/>
            <person name="Castelle C.J."/>
            <person name="Probst A.J."/>
            <person name="Thomas B.C."/>
            <person name="Singh A."/>
            <person name="Wilkins M.J."/>
            <person name="Karaoz U."/>
            <person name="Brodie E.L."/>
            <person name="Williams K.H."/>
            <person name="Hubbard S.S."/>
            <person name="Banfield J.F."/>
        </authorList>
    </citation>
    <scope>NUCLEOTIDE SEQUENCE [LARGE SCALE GENOMIC DNA]</scope>
</reference>
<comment type="similarity">
    <text evidence="2 9">Belongs to the beta sliding clamp family.</text>
</comment>
<dbReference type="GO" id="GO:0003677">
    <property type="term" value="F:DNA binding"/>
    <property type="evidence" value="ECO:0007669"/>
    <property type="project" value="UniProtKB-UniRule"/>
</dbReference>
<keyword evidence="6 9" id="KW-0235">DNA replication</keyword>
<dbReference type="Pfam" id="PF02768">
    <property type="entry name" value="DNA_pol3_beta_3"/>
    <property type="match status" value="1"/>
</dbReference>
<dbReference type="Pfam" id="PF02767">
    <property type="entry name" value="DNA_pol3_beta_2"/>
    <property type="match status" value="1"/>
</dbReference>
<evidence type="ECO:0000256" key="2">
    <source>
        <dbReference type="ARBA" id="ARBA00010752"/>
    </source>
</evidence>
<evidence type="ECO:0000259" key="11">
    <source>
        <dbReference type="Pfam" id="PF02767"/>
    </source>
</evidence>
<dbReference type="NCBIfam" id="TIGR00663">
    <property type="entry name" value="dnan"/>
    <property type="match status" value="1"/>
</dbReference>
<evidence type="ECO:0000256" key="4">
    <source>
        <dbReference type="ARBA" id="ARBA00022679"/>
    </source>
</evidence>
<accession>A0A1F8BJ12</accession>
<dbReference type="InterPro" id="IPR046938">
    <property type="entry name" value="DNA_clamp_sf"/>
</dbReference>
<dbReference type="InterPro" id="IPR022634">
    <property type="entry name" value="DNA_polIII_beta_N"/>
</dbReference>
<feature type="domain" description="DNA polymerase III beta sliding clamp N-terminal" evidence="10">
    <location>
        <begin position="1"/>
        <end position="118"/>
    </location>
</feature>
<proteinExistence type="inferred from homology"/>
<dbReference type="GO" id="GO:0003887">
    <property type="term" value="F:DNA-directed DNA polymerase activity"/>
    <property type="evidence" value="ECO:0007669"/>
    <property type="project" value="UniProtKB-UniRule"/>
</dbReference>
<dbReference type="SUPFAM" id="SSF55979">
    <property type="entry name" value="DNA clamp"/>
    <property type="match status" value="3"/>
</dbReference>
<dbReference type="InterPro" id="IPR022635">
    <property type="entry name" value="DNA_polIII_beta_C"/>
</dbReference>
<dbReference type="GO" id="GO:0008408">
    <property type="term" value="F:3'-5' exonuclease activity"/>
    <property type="evidence" value="ECO:0007669"/>
    <property type="project" value="InterPro"/>
</dbReference>
<evidence type="ECO:0000256" key="5">
    <source>
        <dbReference type="ARBA" id="ARBA00022695"/>
    </source>
</evidence>
<dbReference type="Gene3D" id="3.70.10.10">
    <property type="match status" value="1"/>
</dbReference>
<evidence type="ECO:0000313" key="13">
    <source>
        <dbReference type="EMBL" id="OGM63960.1"/>
    </source>
</evidence>
<organism evidence="13 14">
    <name type="scientific">Candidatus Woesebacteria bacterium RIFCSPLOWO2_01_FULL_39_25</name>
    <dbReference type="NCBI Taxonomy" id="1802521"/>
    <lineage>
        <taxon>Bacteria</taxon>
        <taxon>Candidatus Woeseibacteriota</taxon>
    </lineage>
</organism>
<evidence type="ECO:0000256" key="3">
    <source>
        <dbReference type="ARBA" id="ARBA00022490"/>
    </source>
</evidence>
<dbReference type="InterPro" id="IPR022637">
    <property type="entry name" value="DNA_polIII_beta_cen"/>
</dbReference>
<evidence type="ECO:0000256" key="8">
    <source>
        <dbReference type="ARBA" id="ARBA00023125"/>
    </source>
</evidence>
<protein>
    <recommendedName>
        <fullName evidence="9">Beta sliding clamp</fullName>
    </recommendedName>
</protein>
<dbReference type="Pfam" id="PF00712">
    <property type="entry name" value="DNA_pol3_beta"/>
    <property type="match status" value="1"/>
</dbReference>
<keyword evidence="3 9" id="KW-0963">Cytoplasm</keyword>
<dbReference type="GO" id="GO:0006271">
    <property type="term" value="P:DNA strand elongation involved in DNA replication"/>
    <property type="evidence" value="ECO:0007669"/>
    <property type="project" value="TreeGrafter"/>
</dbReference>
<dbReference type="EMBL" id="MGHH01000014">
    <property type="protein sequence ID" value="OGM63960.1"/>
    <property type="molecule type" value="Genomic_DNA"/>
</dbReference>
<feature type="domain" description="DNA polymerase III beta sliding clamp C-terminal" evidence="12">
    <location>
        <begin position="245"/>
        <end position="369"/>
    </location>
</feature>
<sequence length="372" mass="40792">MKVQVLQENLSKTLNTCSRFASSRVQLPVLANILFKTNKNKLLIAATNLEISIAISIGAKVVKEGELTVPARTITDIVTNLTPGQIDLEVEKELLKVTTPSFESSLMGMNAADFPSIPYDLGLDSLTIPAKDLVNALDCVLFAVSLDETRPTLTGVLILLREKEIVFVATDGFRLSQKKIAVSGVKEEKKMILPKNALSELLKLAADSDDVKFSFKKAENQVVFGISDSILATRVIEGEFPPYEKIIPTDLKVKLVLDKEEFLRAVKLASVFAKDAANVVKLSIGSDVLEVFAESSQSGSQKAKVDAKVDGVKDKDSQLTVAFNYRFLEDFLNAVKSDDVQMEFSNPNAPALFLDPKDTNFLHIIMPVRLQS</sequence>
<dbReference type="PIRSF" id="PIRSF000804">
    <property type="entry name" value="DNA_pol_III_b"/>
    <property type="match status" value="1"/>
</dbReference>
<comment type="caution">
    <text evidence="13">The sequence shown here is derived from an EMBL/GenBank/DDBJ whole genome shotgun (WGS) entry which is preliminary data.</text>
</comment>
<dbReference type="PANTHER" id="PTHR30478:SF0">
    <property type="entry name" value="BETA SLIDING CLAMP"/>
    <property type="match status" value="1"/>
</dbReference>
<keyword evidence="4 9" id="KW-0808">Transferase</keyword>
<feature type="domain" description="DNA polymerase III beta sliding clamp central" evidence="11">
    <location>
        <begin position="128"/>
        <end position="241"/>
    </location>
</feature>